<dbReference type="Gene3D" id="2.40.30.10">
    <property type="entry name" value="Translation factors"/>
    <property type="match status" value="1"/>
</dbReference>
<evidence type="ECO:0000313" key="6">
    <source>
        <dbReference type="EMBL" id="MYL83543.1"/>
    </source>
</evidence>
<evidence type="ECO:0000259" key="5">
    <source>
        <dbReference type="Pfam" id="PF22780"/>
    </source>
</evidence>
<dbReference type="EMBL" id="WVUD01000016">
    <property type="protein sequence ID" value="MYL83543.1"/>
    <property type="molecule type" value="Genomic_DNA"/>
</dbReference>
<organism evidence="6 7">
    <name type="scientific">Solidesulfovibrio aerotolerans</name>
    <dbReference type="NCBI Taxonomy" id="295255"/>
    <lineage>
        <taxon>Bacteria</taxon>
        <taxon>Pseudomonadati</taxon>
        <taxon>Thermodesulfobacteriota</taxon>
        <taxon>Desulfovibrionia</taxon>
        <taxon>Desulfovibrionales</taxon>
        <taxon>Desulfovibrionaceae</taxon>
        <taxon>Solidesulfovibrio</taxon>
    </lineage>
</organism>
<dbReference type="Pfam" id="PF03486">
    <property type="entry name" value="HI0933_like"/>
    <property type="match status" value="1"/>
</dbReference>
<sequence length="385" mass="39709">MNVDVAILGAGASGLCCAIACGRRKRSVLVIDHGRKAARKVLASGGGRANCTNIDISPADYVCANPHFVKSALARLSSWEFLDWIHTGGVATREEDNGKHFCVNGALSLVRFLTAQAQAVGAQMRLGATIAAARKDGDVFVIDTDAGPVRAASLVLALGGKSWPGLGATDFGYALARSFGLGITPLLPGLTPLLAGPDLADLCRDLSGVSLPVRLSGPCEAAGSLLFTHKGVSGPAVLDASLFWRQGPLAIDFLPGIDLEALLAETPRLEIKNALARVLPKRLASAVSDKLGLTGPVAGLSPKARQELAKRLAAFPFTPAKAEGFAKAEVTIGGVATASVSSKTMEVASVPGLYVVGELLDVTGRLGGYNLHWAYASGFAAGEYA</sequence>
<dbReference type="OrthoDB" id="9773233at2"/>
<dbReference type="Gene3D" id="1.10.8.260">
    <property type="entry name" value="HI0933 insert domain-like"/>
    <property type="match status" value="1"/>
</dbReference>
<dbReference type="InterPro" id="IPR057661">
    <property type="entry name" value="RsdA/BaiN/AoA(So)_Rossmann"/>
</dbReference>
<accession>A0A7C9IV73</accession>
<dbReference type="PANTHER" id="PTHR42887:SF2">
    <property type="entry name" value="OS12G0638800 PROTEIN"/>
    <property type="match status" value="1"/>
</dbReference>
<dbReference type="SUPFAM" id="SSF160996">
    <property type="entry name" value="HI0933 insert domain-like"/>
    <property type="match status" value="1"/>
</dbReference>
<name>A0A7C9IV73_9BACT</name>
<dbReference type="RefSeq" id="WP_160960896.1">
    <property type="nucleotide sequence ID" value="NZ_WVUD01000016.1"/>
</dbReference>
<reference evidence="6 7" key="1">
    <citation type="submission" date="2020-01" db="EMBL/GenBank/DDBJ databases">
        <title>Genome sequence of Desulfovibrio aerotolerans DSM 16695(T).</title>
        <authorList>
            <person name="Karnachuk O."/>
            <person name="Avakyan M."/>
            <person name="Mardanov A."/>
            <person name="Kadnikov V."/>
            <person name="Ravin N."/>
        </authorList>
    </citation>
    <scope>NUCLEOTIDE SEQUENCE [LARGE SCALE GENOMIC DNA]</scope>
    <source>
        <strain evidence="6 7">DSM 16695</strain>
    </source>
</reference>
<evidence type="ECO:0000259" key="4">
    <source>
        <dbReference type="Pfam" id="PF03486"/>
    </source>
</evidence>
<dbReference type="InterPro" id="IPR055178">
    <property type="entry name" value="RsdA/BaiN/AoA(So)-like_dom"/>
</dbReference>
<evidence type="ECO:0000256" key="3">
    <source>
        <dbReference type="ARBA" id="ARBA00022827"/>
    </source>
</evidence>
<dbReference type="Pfam" id="PF22780">
    <property type="entry name" value="HI0933_like_1st"/>
    <property type="match status" value="1"/>
</dbReference>
<proteinExistence type="predicted"/>
<evidence type="ECO:0000313" key="7">
    <source>
        <dbReference type="Proteomes" id="UP000482487"/>
    </source>
</evidence>
<comment type="caution">
    <text evidence="6">The sequence shown here is derived from an EMBL/GenBank/DDBJ whole genome shotgun (WGS) entry which is preliminary data.</text>
</comment>
<dbReference type="Proteomes" id="UP000482487">
    <property type="component" value="Unassembled WGS sequence"/>
</dbReference>
<dbReference type="InterPro" id="IPR004792">
    <property type="entry name" value="BaiN-like"/>
</dbReference>
<keyword evidence="3" id="KW-0274">FAD</keyword>
<dbReference type="InterPro" id="IPR036188">
    <property type="entry name" value="FAD/NAD-bd_sf"/>
</dbReference>
<protein>
    <submittedName>
        <fullName evidence="6">Aminoacetone oxidase family FAD-binding enzyme</fullName>
    </submittedName>
</protein>
<dbReference type="AlphaFoldDB" id="A0A7C9IV73"/>
<gene>
    <name evidence="6" type="ORF">GTA51_10450</name>
</gene>
<comment type="cofactor">
    <cofactor evidence="1">
        <name>FAD</name>
        <dbReference type="ChEBI" id="CHEBI:57692"/>
    </cofactor>
</comment>
<keyword evidence="2" id="KW-0285">Flavoprotein</keyword>
<dbReference type="InterPro" id="IPR023166">
    <property type="entry name" value="BaiN-like_dom_sf"/>
</dbReference>
<evidence type="ECO:0000256" key="2">
    <source>
        <dbReference type="ARBA" id="ARBA00022630"/>
    </source>
</evidence>
<dbReference type="PANTHER" id="PTHR42887">
    <property type="entry name" value="OS12G0638800 PROTEIN"/>
    <property type="match status" value="1"/>
</dbReference>
<dbReference type="Gene3D" id="3.50.50.60">
    <property type="entry name" value="FAD/NAD(P)-binding domain"/>
    <property type="match status" value="1"/>
</dbReference>
<feature type="domain" description="RsdA/BaiN/AoA(So)-like insert" evidence="5">
    <location>
        <begin position="188"/>
        <end position="330"/>
    </location>
</feature>
<keyword evidence="7" id="KW-1185">Reference proteome</keyword>
<feature type="domain" description="RsdA/BaiN/AoA(So)-like Rossmann fold-like" evidence="4">
    <location>
        <begin position="4"/>
        <end position="383"/>
    </location>
</feature>
<evidence type="ECO:0000256" key="1">
    <source>
        <dbReference type="ARBA" id="ARBA00001974"/>
    </source>
</evidence>
<dbReference type="NCBIfam" id="TIGR00275">
    <property type="entry name" value="aminoacetone oxidase family FAD-binding enzyme"/>
    <property type="match status" value="1"/>
</dbReference>
<dbReference type="SUPFAM" id="SSF51905">
    <property type="entry name" value="FAD/NAD(P)-binding domain"/>
    <property type="match status" value="1"/>
</dbReference>